<feature type="transmembrane region" description="Helical" evidence="2">
    <location>
        <begin position="375"/>
        <end position="396"/>
    </location>
</feature>
<feature type="compositionally biased region" description="Polar residues" evidence="1">
    <location>
        <begin position="38"/>
        <end position="50"/>
    </location>
</feature>
<feature type="domain" description="DUF3592" evidence="3">
    <location>
        <begin position="300"/>
        <end position="370"/>
    </location>
</feature>
<feature type="transmembrane region" description="Helical" evidence="2">
    <location>
        <begin position="265"/>
        <end position="286"/>
    </location>
</feature>
<feature type="compositionally biased region" description="Low complexity" evidence="1">
    <location>
        <begin position="51"/>
        <end position="75"/>
    </location>
</feature>
<feature type="compositionally biased region" description="Polar residues" evidence="1">
    <location>
        <begin position="143"/>
        <end position="157"/>
    </location>
</feature>
<accession>A0A5C6B8M6</accession>
<keyword evidence="5" id="KW-1185">Reference proteome</keyword>
<feature type="compositionally biased region" description="Pro residues" evidence="1">
    <location>
        <begin position="169"/>
        <end position="180"/>
    </location>
</feature>
<dbReference type="InterPro" id="IPR021994">
    <property type="entry name" value="DUF3592"/>
</dbReference>
<gene>
    <name evidence="4" type="ORF">Pla52n_06990</name>
</gene>
<proteinExistence type="predicted"/>
<evidence type="ECO:0000259" key="3">
    <source>
        <dbReference type="Pfam" id="PF12158"/>
    </source>
</evidence>
<keyword evidence="2" id="KW-0472">Membrane</keyword>
<dbReference type="AlphaFoldDB" id="A0A5C6B8M6"/>
<evidence type="ECO:0000313" key="5">
    <source>
        <dbReference type="Proteomes" id="UP000320176"/>
    </source>
</evidence>
<dbReference type="Pfam" id="PF12158">
    <property type="entry name" value="DUF3592"/>
    <property type="match status" value="1"/>
</dbReference>
<dbReference type="EMBL" id="SJPN01000001">
    <property type="protein sequence ID" value="TWU08117.1"/>
    <property type="molecule type" value="Genomic_DNA"/>
</dbReference>
<feature type="region of interest" description="Disordered" evidence="1">
    <location>
        <begin position="38"/>
        <end position="78"/>
    </location>
</feature>
<protein>
    <recommendedName>
        <fullName evidence="3">DUF3592 domain-containing protein</fullName>
    </recommendedName>
</protein>
<evidence type="ECO:0000256" key="2">
    <source>
        <dbReference type="SAM" id="Phobius"/>
    </source>
</evidence>
<name>A0A5C6B8M6_9BACT</name>
<dbReference type="OrthoDB" id="269673at2"/>
<comment type="caution">
    <text evidence="4">The sequence shown here is derived from an EMBL/GenBank/DDBJ whole genome shotgun (WGS) entry which is preliminary data.</text>
</comment>
<keyword evidence="2" id="KW-1133">Transmembrane helix</keyword>
<evidence type="ECO:0000256" key="1">
    <source>
        <dbReference type="SAM" id="MobiDB-lite"/>
    </source>
</evidence>
<sequence>MATQIKCPGCSRTLAIKPELMGKKIKCPGCQKVLSIGQPKSASATNVPTQTPTGSPATPAASSNPNSAPTTSPTSDTLTIKCPCGSQLRVPTSARGKQIQCPKCSQKLKIPAGSATSTPAQTAQPLSQSSVPTAIPVAAPLSTPATSFPSQPTTTQDPFADLPTAMPAAPAPGTPMPSAPAPAASGGDFWNELNTPAATGMSPAASFPGGFPSSPAVSSGPQVNHAALAAAGAYSPSLDEKIGNMAAASTGPTERSLGGYFSNRIHWGLIIMMLGGPFLAFIGWSAQSKMAALDARGVTVDGVVLDSRERRSRRSRSYYLEVAYKTEAGAAYTDEFQVNSTYYDSHDLGGTAQVKYDPEDPTQAILVGGSTDSSFLLYLGIGMAIIGLLGVGYTIVVGDIDW</sequence>
<dbReference type="Proteomes" id="UP000320176">
    <property type="component" value="Unassembled WGS sequence"/>
</dbReference>
<reference evidence="4 5" key="1">
    <citation type="submission" date="2019-02" db="EMBL/GenBank/DDBJ databases">
        <title>Deep-cultivation of Planctomycetes and their phenomic and genomic characterization uncovers novel biology.</title>
        <authorList>
            <person name="Wiegand S."/>
            <person name="Jogler M."/>
            <person name="Boedeker C."/>
            <person name="Pinto D."/>
            <person name="Vollmers J."/>
            <person name="Rivas-Marin E."/>
            <person name="Kohn T."/>
            <person name="Peeters S.H."/>
            <person name="Heuer A."/>
            <person name="Rast P."/>
            <person name="Oberbeckmann S."/>
            <person name="Bunk B."/>
            <person name="Jeske O."/>
            <person name="Meyerdierks A."/>
            <person name="Storesund J.E."/>
            <person name="Kallscheuer N."/>
            <person name="Luecker S."/>
            <person name="Lage O.M."/>
            <person name="Pohl T."/>
            <person name="Merkel B.J."/>
            <person name="Hornburger P."/>
            <person name="Mueller R.-W."/>
            <person name="Bruemmer F."/>
            <person name="Labrenz M."/>
            <person name="Spormann A.M."/>
            <person name="Op Den Camp H."/>
            <person name="Overmann J."/>
            <person name="Amann R."/>
            <person name="Jetten M.S.M."/>
            <person name="Mascher T."/>
            <person name="Medema M.H."/>
            <person name="Devos D.P."/>
            <person name="Kaster A.-K."/>
            <person name="Ovreas L."/>
            <person name="Rohde M."/>
            <person name="Galperin M.Y."/>
            <person name="Jogler C."/>
        </authorList>
    </citation>
    <scope>NUCLEOTIDE SEQUENCE [LARGE SCALE GENOMIC DNA]</scope>
    <source>
        <strain evidence="4 5">Pla52n</strain>
    </source>
</reference>
<evidence type="ECO:0000313" key="4">
    <source>
        <dbReference type="EMBL" id="TWU08117.1"/>
    </source>
</evidence>
<feature type="region of interest" description="Disordered" evidence="1">
    <location>
        <begin position="140"/>
        <end position="197"/>
    </location>
</feature>
<keyword evidence="2" id="KW-0812">Transmembrane</keyword>
<organism evidence="4 5">
    <name type="scientific">Stieleria varia</name>
    <dbReference type="NCBI Taxonomy" id="2528005"/>
    <lineage>
        <taxon>Bacteria</taxon>
        <taxon>Pseudomonadati</taxon>
        <taxon>Planctomycetota</taxon>
        <taxon>Planctomycetia</taxon>
        <taxon>Pirellulales</taxon>
        <taxon>Pirellulaceae</taxon>
        <taxon>Stieleria</taxon>
    </lineage>
</organism>